<keyword evidence="4" id="KW-1185">Reference proteome</keyword>
<evidence type="ECO:0000313" key="2">
    <source>
        <dbReference type="EMBL" id="KGI78087.1"/>
    </source>
</evidence>
<dbReference type="EMBL" id="JROI01000010">
    <property type="protein sequence ID" value="KGI78087.1"/>
    <property type="molecule type" value="Genomic_DNA"/>
</dbReference>
<dbReference type="RefSeq" id="WP_043100578.1">
    <property type="nucleotide sequence ID" value="NZ_JACHET010000001.1"/>
</dbReference>
<dbReference type="InterPro" id="IPR001466">
    <property type="entry name" value="Beta-lactam-related"/>
</dbReference>
<gene>
    <name evidence="3" type="ORF">HNQ86_000838</name>
    <name evidence="2" type="ORF">LF63_0106900</name>
</gene>
<protein>
    <submittedName>
        <fullName evidence="3">CubicO group peptidase (Beta-lactamase class C family)</fullName>
    </submittedName>
</protein>
<dbReference type="InterPro" id="IPR012338">
    <property type="entry name" value="Beta-lactam/transpept-like"/>
</dbReference>
<proteinExistence type="predicted"/>
<dbReference type="OrthoDB" id="9799367at2"/>
<comment type="caution">
    <text evidence="2">The sequence shown here is derived from an EMBL/GenBank/DDBJ whole genome shotgun (WGS) entry which is preliminary data.</text>
</comment>
<feature type="domain" description="Beta-lactamase-related" evidence="1">
    <location>
        <begin position="4"/>
        <end position="332"/>
    </location>
</feature>
<dbReference type="AlphaFoldDB" id="A0A099CWT1"/>
<evidence type="ECO:0000313" key="5">
    <source>
        <dbReference type="Proteomes" id="UP000560000"/>
    </source>
</evidence>
<dbReference type="HOGENOM" id="CLU_020027_14_3_6"/>
<accession>A0A099CWT1</accession>
<dbReference type="InterPro" id="IPR050491">
    <property type="entry name" value="AmpC-like"/>
</dbReference>
<dbReference type="PANTHER" id="PTHR46825">
    <property type="entry name" value="D-ALANYL-D-ALANINE-CARBOXYPEPTIDASE/ENDOPEPTIDASE AMPH"/>
    <property type="match status" value="1"/>
</dbReference>
<reference evidence="3 5" key="2">
    <citation type="submission" date="2020-08" db="EMBL/GenBank/DDBJ databases">
        <title>Genomic Encyclopedia of Type Strains, Phase IV (KMG-IV): sequencing the most valuable type-strain genomes for metagenomic binning, comparative biology and taxonomic classification.</title>
        <authorList>
            <person name="Goeker M."/>
        </authorList>
    </citation>
    <scope>NUCLEOTIDE SEQUENCE [LARGE SCALE GENOMIC DNA]</scope>
    <source>
        <strain evidence="3 5">DSM 107085</strain>
    </source>
</reference>
<dbReference type="Gene3D" id="3.40.710.10">
    <property type="entry name" value="DD-peptidase/beta-lactamase superfamily"/>
    <property type="match status" value="1"/>
</dbReference>
<dbReference type="Proteomes" id="UP000029708">
    <property type="component" value="Unassembled WGS sequence"/>
</dbReference>
<organism evidence="2 4">
    <name type="scientific">Oleiagrimonas soli</name>
    <dbReference type="NCBI Taxonomy" id="1543381"/>
    <lineage>
        <taxon>Bacteria</taxon>
        <taxon>Pseudomonadati</taxon>
        <taxon>Pseudomonadota</taxon>
        <taxon>Gammaproteobacteria</taxon>
        <taxon>Lysobacterales</taxon>
        <taxon>Rhodanobacteraceae</taxon>
        <taxon>Oleiagrimonas</taxon>
    </lineage>
</organism>
<dbReference type="EMBL" id="JACHET010000001">
    <property type="protein sequence ID" value="MBB6183493.1"/>
    <property type="molecule type" value="Genomic_DNA"/>
</dbReference>
<sequence>MARYAQRMIDAGFFPGMQIAVTRGDRVVYTGSFGVADIGTGRRVDDGTRFYIASTTKALTATAVLLEIAHGRMSLDAPVTRYIHDVRFHPPLQAERITIRSLLAMTDGIDACMPVVFRTAFSGVFTQPQLIRLMRDCGPSKSGRAFVYRNLPYNLLGMALAPHARDGWKAVVRKDVLEPLGMRETTARVSTLARDRIAMPHEADGQGFARIRLAKTDANLHAAGGYFTTARDLARFLAVQASGGRLQGRRIFPAAVIATAHAEHAQQDRDFGPYHRYGWGYGWDLGRYEGHTLVHRFGAFSGYRSHVSFMPDTGVGVIVLVNGVGVPYAADEMADYIYDRLRDGHAKAQARHDADFARLLKRKASFARRVAAHRKLERQREREPLKQPLDAFVGRYANPWLGTMRWTLSDGHLHVAIGAAQSVATIYDANRSALRVELTGGGEVVRFDFGKGAKHATALEYHGYRFERVQ</sequence>
<dbReference type="SUPFAM" id="SSF56601">
    <property type="entry name" value="beta-lactamase/transpeptidase-like"/>
    <property type="match status" value="1"/>
</dbReference>
<dbReference type="Pfam" id="PF00144">
    <property type="entry name" value="Beta-lactamase"/>
    <property type="match status" value="1"/>
</dbReference>
<evidence type="ECO:0000313" key="4">
    <source>
        <dbReference type="Proteomes" id="UP000029708"/>
    </source>
</evidence>
<evidence type="ECO:0000313" key="3">
    <source>
        <dbReference type="EMBL" id="MBB6183493.1"/>
    </source>
</evidence>
<reference evidence="2 4" key="1">
    <citation type="submission" date="2014-09" db="EMBL/GenBank/DDBJ databases">
        <title>Xanthomonadaceae 3.5X direct submission.</title>
        <authorList>
            <person name="Fang T."/>
            <person name="Wang H."/>
        </authorList>
    </citation>
    <scope>NUCLEOTIDE SEQUENCE [LARGE SCALE GENOMIC DNA]</scope>
    <source>
        <strain evidence="2 4">3.5X</strain>
    </source>
</reference>
<evidence type="ECO:0000259" key="1">
    <source>
        <dbReference type="Pfam" id="PF00144"/>
    </source>
</evidence>
<name>A0A099CWT1_9GAMM</name>
<dbReference type="PANTHER" id="PTHR46825:SF15">
    <property type="entry name" value="BETA-LACTAMASE-RELATED DOMAIN-CONTAINING PROTEIN"/>
    <property type="match status" value="1"/>
</dbReference>
<dbReference type="Proteomes" id="UP000560000">
    <property type="component" value="Unassembled WGS sequence"/>
</dbReference>
<dbReference type="Gene3D" id="2.40.128.600">
    <property type="match status" value="1"/>
</dbReference>